<keyword evidence="5 8" id="KW-0371">Homeobox</keyword>
<dbReference type="PROSITE" id="PS50071">
    <property type="entry name" value="HOMEOBOX_2"/>
    <property type="match status" value="1"/>
</dbReference>
<dbReference type="InterPro" id="IPR001356">
    <property type="entry name" value="HD"/>
</dbReference>
<accession>A0A2I0X7V7</accession>
<keyword evidence="7 8" id="KW-0539">Nucleus</keyword>
<dbReference type="Pfam" id="PF05920">
    <property type="entry name" value="Homeobox_KN"/>
    <property type="match status" value="1"/>
</dbReference>
<dbReference type="SMART" id="SM00574">
    <property type="entry name" value="POX"/>
    <property type="match status" value="1"/>
</dbReference>
<evidence type="ECO:0000256" key="8">
    <source>
        <dbReference type="PROSITE-ProRule" id="PRU00108"/>
    </source>
</evidence>
<dbReference type="GO" id="GO:0006355">
    <property type="term" value="P:regulation of DNA-templated transcription"/>
    <property type="evidence" value="ECO:0007669"/>
    <property type="project" value="InterPro"/>
</dbReference>
<evidence type="ECO:0000256" key="5">
    <source>
        <dbReference type="ARBA" id="ARBA00023155"/>
    </source>
</evidence>
<dbReference type="InterPro" id="IPR006563">
    <property type="entry name" value="POX_dom"/>
</dbReference>
<evidence type="ECO:0000256" key="4">
    <source>
        <dbReference type="ARBA" id="ARBA00023125"/>
    </source>
</evidence>
<dbReference type="InterPro" id="IPR008422">
    <property type="entry name" value="KN_HD"/>
</dbReference>
<organism evidence="11 12">
    <name type="scientific">Dendrobium catenatum</name>
    <dbReference type="NCBI Taxonomy" id="906689"/>
    <lineage>
        <taxon>Eukaryota</taxon>
        <taxon>Viridiplantae</taxon>
        <taxon>Streptophyta</taxon>
        <taxon>Embryophyta</taxon>
        <taxon>Tracheophyta</taxon>
        <taxon>Spermatophyta</taxon>
        <taxon>Magnoliopsida</taxon>
        <taxon>Liliopsida</taxon>
        <taxon>Asparagales</taxon>
        <taxon>Orchidaceae</taxon>
        <taxon>Epidendroideae</taxon>
        <taxon>Malaxideae</taxon>
        <taxon>Dendrobiinae</taxon>
        <taxon>Dendrobium</taxon>
    </lineage>
</organism>
<feature type="compositionally biased region" description="Polar residues" evidence="9">
    <location>
        <begin position="399"/>
        <end position="413"/>
    </location>
</feature>
<feature type="region of interest" description="Disordered" evidence="9">
    <location>
        <begin position="660"/>
        <end position="683"/>
    </location>
</feature>
<dbReference type="SUPFAM" id="SSF46689">
    <property type="entry name" value="Homeodomain-like"/>
    <property type="match status" value="1"/>
</dbReference>
<gene>
    <name evidence="11" type="primary">BLH2</name>
    <name evidence="11" type="ORF">MA16_Dca006478</name>
</gene>
<feature type="compositionally biased region" description="Low complexity" evidence="9">
    <location>
        <begin position="660"/>
        <end position="669"/>
    </location>
</feature>
<dbReference type="Gene3D" id="1.10.10.60">
    <property type="entry name" value="Homeodomain-like"/>
    <property type="match status" value="1"/>
</dbReference>
<evidence type="ECO:0000256" key="9">
    <source>
        <dbReference type="SAM" id="MobiDB-lite"/>
    </source>
</evidence>
<feature type="compositionally biased region" description="Acidic residues" evidence="9">
    <location>
        <begin position="58"/>
        <end position="73"/>
    </location>
</feature>
<feature type="region of interest" description="Disordered" evidence="9">
    <location>
        <begin position="183"/>
        <end position="256"/>
    </location>
</feature>
<feature type="domain" description="Homeobox" evidence="10">
    <location>
        <begin position="561"/>
        <end position="624"/>
    </location>
</feature>
<dbReference type="FunFam" id="1.10.10.60:FF:000083">
    <property type="entry name" value="BEL1-like homeodomain protein 4"/>
    <property type="match status" value="1"/>
</dbReference>
<dbReference type="EMBL" id="KZ502070">
    <property type="protein sequence ID" value="PKU84003.1"/>
    <property type="molecule type" value="Genomic_DNA"/>
</dbReference>
<dbReference type="Pfam" id="PF07526">
    <property type="entry name" value="POX"/>
    <property type="match status" value="1"/>
</dbReference>
<reference evidence="11 12" key="1">
    <citation type="journal article" date="2016" name="Sci. Rep.">
        <title>The Dendrobium catenatum Lindl. genome sequence provides insights into polysaccharide synthase, floral development and adaptive evolution.</title>
        <authorList>
            <person name="Zhang G.Q."/>
            <person name="Xu Q."/>
            <person name="Bian C."/>
            <person name="Tsai W.C."/>
            <person name="Yeh C.M."/>
            <person name="Liu K.W."/>
            <person name="Yoshida K."/>
            <person name="Zhang L.S."/>
            <person name="Chang S.B."/>
            <person name="Chen F."/>
            <person name="Shi Y."/>
            <person name="Su Y.Y."/>
            <person name="Zhang Y.Q."/>
            <person name="Chen L.J."/>
            <person name="Yin Y."/>
            <person name="Lin M."/>
            <person name="Huang H."/>
            <person name="Deng H."/>
            <person name="Wang Z.W."/>
            <person name="Zhu S.L."/>
            <person name="Zhao X."/>
            <person name="Deng C."/>
            <person name="Niu S.C."/>
            <person name="Huang J."/>
            <person name="Wang M."/>
            <person name="Liu G.H."/>
            <person name="Yang H.J."/>
            <person name="Xiao X.J."/>
            <person name="Hsiao Y.Y."/>
            <person name="Wu W.L."/>
            <person name="Chen Y.Y."/>
            <person name="Mitsuda N."/>
            <person name="Ohme-Takagi M."/>
            <person name="Luo Y.B."/>
            <person name="Van de Peer Y."/>
            <person name="Liu Z.J."/>
        </authorList>
    </citation>
    <scope>NUCLEOTIDE SEQUENCE [LARGE SCALE GENOMIC DNA]</scope>
    <source>
        <tissue evidence="11">The whole plant</tissue>
    </source>
</reference>
<name>A0A2I0X7V7_9ASPA</name>
<comment type="subcellular location">
    <subcellularLocation>
        <location evidence="1 8">Nucleus</location>
    </subcellularLocation>
</comment>
<dbReference type="Proteomes" id="UP000233837">
    <property type="component" value="Unassembled WGS sequence"/>
</dbReference>
<evidence type="ECO:0000259" key="10">
    <source>
        <dbReference type="PROSITE" id="PS50071"/>
    </source>
</evidence>
<proteinExistence type="inferred from homology"/>
<evidence type="ECO:0000256" key="1">
    <source>
        <dbReference type="ARBA" id="ARBA00004123"/>
    </source>
</evidence>
<evidence type="ECO:0000256" key="7">
    <source>
        <dbReference type="ARBA" id="ARBA00023242"/>
    </source>
</evidence>
<keyword evidence="12" id="KW-1185">Reference proteome</keyword>
<evidence type="ECO:0000256" key="3">
    <source>
        <dbReference type="ARBA" id="ARBA00023015"/>
    </source>
</evidence>
<feature type="region of interest" description="Disordered" evidence="9">
    <location>
        <begin position="396"/>
        <end position="445"/>
    </location>
</feature>
<protein>
    <submittedName>
        <fullName evidence="11">BEL1-like homeodomain protein 2</fullName>
    </submittedName>
</protein>
<keyword evidence="4 8" id="KW-0238">DNA-binding</keyword>
<dbReference type="PANTHER" id="PTHR11850">
    <property type="entry name" value="HOMEOBOX PROTEIN TRANSCRIPTION FACTORS"/>
    <property type="match status" value="1"/>
</dbReference>
<comment type="similarity">
    <text evidence="2">Belongs to the TALE/BELL homeobox family.</text>
</comment>
<feature type="compositionally biased region" description="Polar residues" evidence="9">
    <location>
        <begin position="325"/>
        <end position="350"/>
    </location>
</feature>
<dbReference type="SMART" id="SM00389">
    <property type="entry name" value="HOX"/>
    <property type="match status" value="1"/>
</dbReference>
<dbReference type="GO" id="GO:0003677">
    <property type="term" value="F:DNA binding"/>
    <property type="evidence" value="ECO:0007669"/>
    <property type="project" value="UniProtKB-UniRule"/>
</dbReference>
<evidence type="ECO:0000313" key="11">
    <source>
        <dbReference type="EMBL" id="PKU84003.1"/>
    </source>
</evidence>
<sequence>MLQGNIFSFSSSDDNDDDDELERAQQNRHQNRRSEKLRVQSGLEVAVAASHSHTLVPIEEEVEDEEEEEEEEGGIYGAPLATRGTNMLSEMFNYGGPADVLATAAAAHAHDTSTNPPAGYHRMIQQIRPDFYGSNNRPQGLAFMSNTSATANIINTNNWISSSSVLIDQDHVAALAAAKQHGLNSAATDSSSPSSSTAMRLFFMNPPPSAAAMQHHQRPSNSPNRHDDPHQSPMGPATLLHHHHHHDQSQVFLGGSDGASIFGEGVSFGGGMRESQVGPSLSLSSSLQQLEMRKAEELRGVRSQSGSAAASLLFYNSQQQQEQQLHTTSIHQPPQPPSTCLQSHASHQSQGQYQQLHMSSSSTYGSISTANVLRNSKYARAAQELLEEFCSVSRGHVRGNTTGMRSSSINPNLLSHGGRGVSSSTAAASSSSSKDIPALSPADRFENQRKKSKLLSMLDEVEKRYNHYCEQMQMVVNSFDSVMGFGAAMPYTALARKAMSRHFRCLKDAITVQLKQACELLGDNDGGSGSGLTKGETPKLRLIDQNLRQQRAFHQMGMMEQEAWRPQRGLPDRSVSILRSWLFEHFLHPYPSDADKHLLARKTGLSRNQVSNWFINARVRLWKPMVEDMYQQEAQEEDSQINEEDQETNAPHRILLAAAPTTQQQQKQPSHSPESDAPPETHVSITSRPQLEHYGRLRHDAPQTHDQPAAPPPHDLIASNSLIFPPPPLDDEMYRRAAATAAARTGDLSLTLGLRHAGGNAPDAVGRFGL</sequence>
<evidence type="ECO:0000313" key="12">
    <source>
        <dbReference type="Proteomes" id="UP000233837"/>
    </source>
</evidence>
<keyword evidence="3" id="KW-0805">Transcription regulation</keyword>
<feature type="compositionally biased region" description="Low complexity" evidence="9">
    <location>
        <begin position="185"/>
        <end position="198"/>
    </location>
</feature>
<dbReference type="AlphaFoldDB" id="A0A2I0X7V7"/>
<dbReference type="CDD" id="cd00086">
    <property type="entry name" value="homeodomain"/>
    <property type="match status" value="1"/>
</dbReference>
<dbReference type="GO" id="GO:0005634">
    <property type="term" value="C:nucleus"/>
    <property type="evidence" value="ECO:0007669"/>
    <property type="project" value="UniProtKB-SubCell"/>
</dbReference>
<feature type="compositionally biased region" description="Low complexity" evidence="9">
    <location>
        <begin position="422"/>
        <end position="433"/>
    </location>
</feature>
<dbReference type="InterPro" id="IPR009057">
    <property type="entry name" value="Homeodomain-like_sf"/>
</dbReference>
<evidence type="ECO:0000256" key="2">
    <source>
        <dbReference type="ARBA" id="ARBA00006454"/>
    </source>
</evidence>
<reference evidence="11 12" key="2">
    <citation type="journal article" date="2017" name="Nature">
        <title>The Apostasia genome and the evolution of orchids.</title>
        <authorList>
            <person name="Zhang G.Q."/>
            <person name="Liu K.W."/>
            <person name="Li Z."/>
            <person name="Lohaus R."/>
            <person name="Hsiao Y.Y."/>
            <person name="Niu S.C."/>
            <person name="Wang J.Y."/>
            <person name="Lin Y.C."/>
            <person name="Xu Q."/>
            <person name="Chen L.J."/>
            <person name="Yoshida K."/>
            <person name="Fujiwara S."/>
            <person name="Wang Z.W."/>
            <person name="Zhang Y.Q."/>
            <person name="Mitsuda N."/>
            <person name="Wang M."/>
            <person name="Liu G.H."/>
            <person name="Pecoraro L."/>
            <person name="Huang H.X."/>
            <person name="Xiao X.J."/>
            <person name="Lin M."/>
            <person name="Wu X.Y."/>
            <person name="Wu W.L."/>
            <person name="Chen Y.Y."/>
            <person name="Chang S.B."/>
            <person name="Sakamoto S."/>
            <person name="Ohme-Takagi M."/>
            <person name="Yagi M."/>
            <person name="Zeng S.J."/>
            <person name="Shen C.Y."/>
            <person name="Yeh C.M."/>
            <person name="Luo Y.B."/>
            <person name="Tsai W.C."/>
            <person name="Van de Peer Y."/>
            <person name="Liu Z.J."/>
        </authorList>
    </citation>
    <scope>NUCLEOTIDE SEQUENCE [LARGE SCALE GENOMIC DNA]</scope>
    <source>
        <tissue evidence="11">The whole plant</tissue>
    </source>
</reference>
<evidence type="ECO:0000256" key="6">
    <source>
        <dbReference type="ARBA" id="ARBA00023163"/>
    </source>
</evidence>
<keyword evidence="6" id="KW-0804">Transcription</keyword>
<dbReference type="OrthoDB" id="10056939at2759"/>
<feature type="region of interest" description="Disordered" evidence="9">
    <location>
        <begin position="1"/>
        <end position="80"/>
    </location>
</feature>
<dbReference type="InterPro" id="IPR050224">
    <property type="entry name" value="TALE_homeobox"/>
</dbReference>
<feature type="region of interest" description="Disordered" evidence="9">
    <location>
        <begin position="319"/>
        <end position="350"/>
    </location>
</feature>
<feature type="DNA-binding region" description="Homeobox" evidence="8">
    <location>
        <begin position="563"/>
        <end position="625"/>
    </location>
</feature>